<dbReference type="Pfam" id="PF00899">
    <property type="entry name" value="ThiF"/>
    <property type="match status" value="1"/>
</dbReference>
<evidence type="ECO:0000259" key="1">
    <source>
        <dbReference type="Pfam" id="PF00899"/>
    </source>
</evidence>
<evidence type="ECO:0000313" key="2">
    <source>
        <dbReference type="EMBL" id="MBS2547104.1"/>
    </source>
</evidence>
<dbReference type="InterPro" id="IPR045886">
    <property type="entry name" value="ThiF/MoeB/HesA"/>
</dbReference>
<dbReference type="PANTHER" id="PTHR10953:SF102">
    <property type="entry name" value="ADENYLYLTRANSFERASE AND SULFURTRANSFERASE MOCS3"/>
    <property type="match status" value="1"/>
</dbReference>
<keyword evidence="2" id="KW-0808">Transferase</keyword>
<dbReference type="SUPFAM" id="SSF69572">
    <property type="entry name" value="Activating enzymes of the ubiquitin-like proteins"/>
    <property type="match status" value="1"/>
</dbReference>
<keyword evidence="3" id="KW-1185">Reference proteome</keyword>
<dbReference type="InterPro" id="IPR035985">
    <property type="entry name" value="Ubiquitin-activating_enz"/>
</dbReference>
<sequence length="367" mass="39447">MIPKLKHALWERAGADLRILVEDPVEEIVLGDEAGQLERLVELLAEGGRPVAELATALAAAGPWELDASDVEKALEVFDQLGLLFDASPDGLTEWQRERYSSNLEFFATYASLARRPADFQRELLDAHVVLLGVGGASAALQALCGLGVGRLRLVDFDLVESKNLVRQFTYRAEDIGRPKVERAAEWVRAFNQEIAVETVFQRVSGPEDVPALIAGADLVLAGIDQPVAAADWVNDACVAAGIPYVSGGGQGSQLAYWSVDPGRSACWRCQSSEKAAKAGELAALVNRFEGDLPSANRSTGPVVLHLMGLISLEIVRYLTRFAEPVSAGRYHIVDLASGQSSEREWERVADCPVCATAPARSAVEGG</sequence>
<keyword evidence="2" id="KW-0548">Nucleotidyltransferase</keyword>
<comment type="caution">
    <text evidence="2">The sequence shown here is derived from an EMBL/GenBank/DDBJ whole genome shotgun (WGS) entry which is preliminary data.</text>
</comment>
<reference evidence="2 3" key="1">
    <citation type="submission" date="2020-02" db="EMBL/GenBank/DDBJ databases">
        <title>Acidophilic actinobacteria isolated from forest soil.</title>
        <authorList>
            <person name="Golinska P."/>
        </authorList>
    </citation>
    <scope>NUCLEOTIDE SEQUENCE [LARGE SCALE GENOMIC DNA]</scope>
    <source>
        <strain evidence="2 3">NL8</strain>
    </source>
</reference>
<feature type="domain" description="THIF-type NAD/FAD binding fold" evidence="1">
    <location>
        <begin position="115"/>
        <end position="353"/>
    </location>
</feature>
<dbReference type="InterPro" id="IPR000594">
    <property type="entry name" value="ThiF_NAD_FAD-bd"/>
</dbReference>
<name>A0ABS5KM64_9ACTN</name>
<proteinExistence type="predicted"/>
<dbReference type="EMBL" id="JAAFYZ010000022">
    <property type="protein sequence ID" value="MBS2547104.1"/>
    <property type="molecule type" value="Genomic_DNA"/>
</dbReference>
<evidence type="ECO:0000313" key="3">
    <source>
        <dbReference type="Proteomes" id="UP000730482"/>
    </source>
</evidence>
<organism evidence="2 3">
    <name type="scientific">Catenulispora pinistramenti</name>
    <dbReference type="NCBI Taxonomy" id="2705254"/>
    <lineage>
        <taxon>Bacteria</taxon>
        <taxon>Bacillati</taxon>
        <taxon>Actinomycetota</taxon>
        <taxon>Actinomycetes</taxon>
        <taxon>Catenulisporales</taxon>
        <taxon>Catenulisporaceae</taxon>
        <taxon>Catenulispora</taxon>
    </lineage>
</organism>
<dbReference type="Gene3D" id="3.40.50.720">
    <property type="entry name" value="NAD(P)-binding Rossmann-like Domain"/>
    <property type="match status" value="1"/>
</dbReference>
<accession>A0ABS5KM64</accession>
<dbReference type="GO" id="GO:0016779">
    <property type="term" value="F:nucleotidyltransferase activity"/>
    <property type="evidence" value="ECO:0007669"/>
    <property type="project" value="UniProtKB-KW"/>
</dbReference>
<protein>
    <submittedName>
        <fullName evidence="2">ThiF family adenylyltransferase</fullName>
    </submittedName>
</protein>
<gene>
    <name evidence="2" type="ORF">KGQ19_09495</name>
</gene>
<dbReference type="PANTHER" id="PTHR10953">
    <property type="entry name" value="UBIQUITIN-ACTIVATING ENZYME E1"/>
    <property type="match status" value="1"/>
</dbReference>
<dbReference type="RefSeq" id="WP_212008706.1">
    <property type="nucleotide sequence ID" value="NZ_JAAFYZ010000022.1"/>
</dbReference>
<dbReference type="Proteomes" id="UP000730482">
    <property type="component" value="Unassembled WGS sequence"/>
</dbReference>